<gene>
    <name evidence="2" type="ORF">EJ02DRAFT_212743</name>
</gene>
<name>A0A6A5S4U4_9PLEO</name>
<evidence type="ECO:0000313" key="3">
    <source>
        <dbReference type="Proteomes" id="UP000800038"/>
    </source>
</evidence>
<feature type="transmembrane region" description="Helical" evidence="1">
    <location>
        <begin position="35"/>
        <end position="54"/>
    </location>
</feature>
<evidence type="ECO:0000256" key="1">
    <source>
        <dbReference type="SAM" id="Phobius"/>
    </source>
</evidence>
<dbReference type="AlphaFoldDB" id="A0A6A5S4U4"/>
<keyword evidence="3" id="KW-1185">Reference proteome</keyword>
<keyword evidence="1" id="KW-0472">Membrane</keyword>
<evidence type="ECO:0000313" key="2">
    <source>
        <dbReference type="EMBL" id="KAF1934484.1"/>
    </source>
</evidence>
<reference evidence="2" key="1">
    <citation type="journal article" date="2020" name="Stud. Mycol.">
        <title>101 Dothideomycetes genomes: a test case for predicting lifestyles and emergence of pathogens.</title>
        <authorList>
            <person name="Haridas S."/>
            <person name="Albert R."/>
            <person name="Binder M."/>
            <person name="Bloem J."/>
            <person name="Labutti K."/>
            <person name="Salamov A."/>
            <person name="Andreopoulos B."/>
            <person name="Baker S."/>
            <person name="Barry K."/>
            <person name="Bills G."/>
            <person name="Bluhm B."/>
            <person name="Cannon C."/>
            <person name="Castanera R."/>
            <person name="Culley D."/>
            <person name="Daum C."/>
            <person name="Ezra D."/>
            <person name="Gonzalez J."/>
            <person name="Henrissat B."/>
            <person name="Kuo A."/>
            <person name="Liang C."/>
            <person name="Lipzen A."/>
            <person name="Lutzoni F."/>
            <person name="Magnuson J."/>
            <person name="Mondo S."/>
            <person name="Nolan M."/>
            <person name="Ohm R."/>
            <person name="Pangilinan J."/>
            <person name="Park H.-J."/>
            <person name="Ramirez L."/>
            <person name="Alfaro M."/>
            <person name="Sun H."/>
            <person name="Tritt A."/>
            <person name="Yoshinaga Y."/>
            <person name="Zwiers L.-H."/>
            <person name="Turgeon B."/>
            <person name="Goodwin S."/>
            <person name="Spatafora J."/>
            <person name="Crous P."/>
            <person name="Grigoriev I."/>
        </authorList>
    </citation>
    <scope>NUCLEOTIDE SEQUENCE</scope>
    <source>
        <strain evidence="2">CBS 161.51</strain>
    </source>
</reference>
<keyword evidence="1" id="KW-0812">Transmembrane</keyword>
<proteinExistence type="predicted"/>
<protein>
    <submittedName>
        <fullName evidence="2">Uncharacterized protein</fullName>
    </submittedName>
</protein>
<dbReference type="Proteomes" id="UP000800038">
    <property type="component" value="Unassembled WGS sequence"/>
</dbReference>
<dbReference type="EMBL" id="ML976578">
    <property type="protein sequence ID" value="KAF1934484.1"/>
    <property type="molecule type" value="Genomic_DNA"/>
</dbReference>
<feature type="transmembrane region" description="Helical" evidence="1">
    <location>
        <begin position="12"/>
        <end position="29"/>
    </location>
</feature>
<sequence>MLCTLVVDLARWLWHCGSGLVALAWWLWLCGSMALWLDGSVALALWLWLNSVGCRTRWGRQLAKNSFSRDGWE</sequence>
<organism evidence="2 3">
    <name type="scientific">Clathrospora elynae</name>
    <dbReference type="NCBI Taxonomy" id="706981"/>
    <lineage>
        <taxon>Eukaryota</taxon>
        <taxon>Fungi</taxon>
        <taxon>Dikarya</taxon>
        <taxon>Ascomycota</taxon>
        <taxon>Pezizomycotina</taxon>
        <taxon>Dothideomycetes</taxon>
        <taxon>Pleosporomycetidae</taxon>
        <taxon>Pleosporales</taxon>
        <taxon>Diademaceae</taxon>
        <taxon>Clathrospora</taxon>
    </lineage>
</organism>
<accession>A0A6A5S4U4</accession>
<keyword evidence="1" id="KW-1133">Transmembrane helix</keyword>